<accession>A0A1I5SKI1</accession>
<proteinExistence type="predicted"/>
<protein>
    <submittedName>
        <fullName evidence="1">Uncharacterized protein</fullName>
    </submittedName>
</protein>
<dbReference type="STRING" id="1227077.SAMN04515668_0096"/>
<reference evidence="2" key="1">
    <citation type="submission" date="2016-10" db="EMBL/GenBank/DDBJ databases">
        <authorList>
            <person name="Varghese N."/>
            <person name="Submissions S."/>
        </authorList>
    </citation>
    <scope>NUCLEOTIDE SEQUENCE [LARGE SCALE GENOMIC DNA]</scope>
    <source>
        <strain evidence="2">OR362-8,ATCC BAA-1266,JCM 13504</strain>
    </source>
</reference>
<name>A0A1I5SKI1_HYMAR</name>
<dbReference type="AlphaFoldDB" id="A0A1I5SKI1"/>
<gene>
    <name evidence="1" type="ORF">SAMN04515668_0096</name>
</gene>
<evidence type="ECO:0000313" key="2">
    <source>
        <dbReference type="Proteomes" id="UP000199029"/>
    </source>
</evidence>
<dbReference type="Proteomes" id="UP000199029">
    <property type="component" value="Unassembled WGS sequence"/>
</dbReference>
<sequence>MGIYLYYFNLIIITQLHFERPLLFDMNTRANHPNNK</sequence>
<dbReference type="EMBL" id="FOXS01000001">
    <property type="protein sequence ID" value="SFP71314.1"/>
    <property type="molecule type" value="Genomic_DNA"/>
</dbReference>
<organism evidence="1 2">
    <name type="scientific">Hymenobacter arizonensis</name>
    <name type="common">Siccationidurans arizonensis</name>
    <dbReference type="NCBI Taxonomy" id="1227077"/>
    <lineage>
        <taxon>Bacteria</taxon>
        <taxon>Pseudomonadati</taxon>
        <taxon>Bacteroidota</taxon>
        <taxon>Cytophagia</taxon>
        <taxon>Cytophagales</taxon>
        <taxon>Hymenobacteraceae</taxon>
        <taxon>Hymenobacter</taxon>
    </lineage>
</organism>
<keyword evidence="2" id="KW-1185">Reference proteome</keyword>
<evidence type="ECO:0000313" key="1">
    <source>
        <dbReference type="EMBL" id="SFP71314.1"/>
    </source>
</evidence>